<dbReference type="SUPFAM" id="SSF53822">
    <property type="entry name" value="Periplasmic binding protein-like I"/>
    <property type="match status" value="1"/>
</dbReference>
<sequence>MTSTRGRTPSASTIEEVAARAGVSRSTVSRVLNGVATVDPKMRRAVDEAVRATGYVPNLAARSLVTRRTNSVALVIAEPASGSAGAEFLQRIFSDPYFGRVTAGAQQVLRATGVHLVVLPADREAHDFVLTYLRQGHVDGVLFLSGGDEHGLPRALHEMRVPVVLSHQPTASLPVSWVDADQAIGGRLAAEHLGALGRRRAVVLAGPPGVAAARDRLSGFRAAAEERGIEVAVEHGDFSARSGTAGARLILAEHHDADAVFAANDLMAEAVVRVLQDAGRRVPDDVAVIGFDDSAPAREASPALTTVRQPVEDMAGEMARLLLDRIVAPDQPPRGVMFTPTLVVRETA</sequence>
<dbReference type="SMART" id="SM00354">
    <property type="entry name" value="HTH_LACI"/>
    <property type="match status" value="1"/>
</dbReference>
<comment type="caution">
    <text evidence="6">The sequence shown here is derived from an EMBL/GenBank/DDBJ whole genome shotgun (WGS) entry which is preliminary data.</text>
</comment>
<feature type="domain" description="HTH cro/C1-type" evidence="5">
    <location>
        <begin position="13"/>
        <end position="42"/>
    </location>
</feature>
<protein>
    <submittedName>
        <fullName evidence="6">LacI family DNA-binding transcriptional regulator</fullName>
    </submittedName>
</protein>
<dbReference type="EMBL" id="JAUCGR010000003">
    <property type="protein sequence ID" value="MDM7832327.1"/>
    <property type="molecule type" value="Genomic_DNA"/>
</dbReference>
<dbReference type="PANTHER" id="PTHR30146">
    <property type="entry name" value="LACI-RELATED TRANSCRIPTIONAL REPRESSOR"/>
    <property type="match status" value="1"/>
</dbReference>
<dbReference type="PROSITE" id="PS00356">
    <property type="entry name" value="HTH_LACI_1"/>
    <property type="match status" value="1"/>
</dbReference>
<dbReference type="Pfam" id="PF00356">
    <property type="entry name" value="LacI"/>
    <property type="match status" value="1"/>
</dbReference>
<gene>
    <name evidence="6" type="ORF">QRT05_13365</name>
</gene>
<dbReference type="InterPro" id="IPR010982">
    <property type="entry name" value="Lambda_DNA-bd_dom_sf"/>
</dbReference>
<feature type="domain" description="HTH lacI-type" evidence="4">
    <location>
        <begin position="12"/>
        <end position="66"/>
    </location>
</feature>
<dbReference type="InterPro" id="IPR000843">
    <property type="entry name" value="HTH_LacI"/>
</dbReference>
<keyword evidence="3" id="KW-0804">Transcription</keyword>
<reference evidence="6 7" key="1">
    <citation type="submission" date="2023-06" db="EMBL/GenBank/DDBJ databases">
        <title>Cellulomonas sp. MW9 Whole genome sequence.</title>
        <authorList>
            <person name="Park S."/>
        </authorList>
    </citation>
    <scope>NUCLEOTIDE SEQUENCE [LARGE SCALE GENOMIC DNA]</scope>
    <source>
        <strain evidence="6 7">MW9</strain>
    </source>
</reference>
<name>A0ABT7SBF4_9CELL</name>
<keyword evidence="2 6" id="KW-0238">DNA-binding</keyword>
<dbReference type="InterPro" id="IPR001387">
    <property type="entry name" value="Cro/C1-type_HTH"/>
</dbReference>
<dbReference type="InterPro" id="IPR046335">
    <property type="entry name" value="LacI/GalR-like_sensor"/>
</dbReference>
<dbReference type="CDD" id="cd01392">
    <property type="entry name" value="HTH_LacI"/>
    <property type="match status" value="1"/>
</dbReference>
<dbReference type="CDD" id="cd06267">
    <property type="entry name" value="PBP1_LacI_sugar_binding-like"/>
    <property type="match status" value="1"/>
</dbReference>
<keyword evidence="7" id="KW-1185">Reference proteome</keyword>
<dbReference type="GO" id="GO:0003677">
    <property type="term" value="F:DNA binding"/>
    <property type="evidence" value="ECO:0007669"/>
    <property type="project" value="UniProtKB-KW"/>
</dbReference>
<dbReference type="SUPFAM" id="SSF47413">
    <property type="entry name" value="lambda repressor-like DNA-binding domains"/>
    <property type="match status" value="1"/>
</dbReference>
<evidence type="ECO:0000313" key="7">
    <source>
        <dbReference type="Proteomes" id="UP001321453"/>
    </source>
</evidence>
<evidence type="ECO:0000259" key="4">
    <source>
        <dbReference type="PROSITE" id="PS50932"/>
    </source>
</evidence>
<dbReference type="PROSITE" id="PS50932">
    <property type="entry name" value="HTH_LACI_2"/>
    <property type="match status" value="1"/>
</dbReference>
<accession>A0ABT7SBF4</accession>
<dbReference type="InterPro" id="IPR028082">
    <property type="entry name" value="Peripla_BP_I"/>
</dbReference>
<dbReference type="Proteomes" id="UP001321453">
    <property type="component" value="Unassembled WGS sequence"/>
</dbReference>
<evidence type="ECO:0000256" key="3">
    <source>
        <dbReference type="ARBA" id="ARBA00023163"/>
    </source>
</evidence>
<dbReference type="PANTHER" id="PTHR30146:SF109">
    <property type="entry name" value="HTH-TYPE TRANSCRIPTIONAL REGULATOR GALS"/>
    <property type="match status" value="1"/>
</dbReference>
<evidence type="ECO:0000256" key="1">
    <source>
        <dbReference type="ARBA" id="ARBA00023015"/>
    </source>
</evidence>
<keyword evidence="1" id="KW-0805">Transcription regulation</keyword>
<dbReference type="PRINTS" id="PR00036">
    <property type="entry name" value="HTHLACI"/>
</dbReference>
<dbReference type="Gene3D" id="3.40.50.2300">
    <property type="match status" value="2"/>
</dbReference>
<evidence type="ECO:0000313" key="6">
    <source>
        <dbReference type="EMBL" id="MDM7832327.1"/>
    </source>
</evidence>
<proteinExistence type="predicted"/>
<dbReference type="Pfam" id="PF13377">
    <property type="entry name" value="Peripla_BP_3"/>
    <property type="match status" value="1"/>
</dbReference>
<dbReference type="Gene3D" id="1.10.260.40">
    <property type="entry name" value="lambda repressor-like DNA-binding domains"/>
    <property type="match status" value="1"/>
</dbReference>
<organism evidence="6 7">
    <name type="scientific">Cellulomonas edaphi</name>
    <dbReference type="NCBI Taxonomy" id="3053468"/>
    <lineage>
        <taxon>Bacteria</taxon>
        <taxon>Bacillati</taxon>
        <taxon>Actinomycetota</taxon>
        <taxon>Actinomycetes</taxon>
        <taxon>Micrococcales</taxon>
        <taxon>Cellulomonadaceae</taxon>
        <taxon>Cellulomonas</taxon>
    </lineage>
</organism>
<dbReference type="PROSITE" id="PS50943">
    <property type="entry name" value="HTH_CROC1"/>
    <property type="match status" value="1"/>
</dbReference>
<dbReference type="RefSeq" id="WP_289447760.1">
    <property type="nucleotide sequence ID" value="NZ_JAUCGR010000003.1"/>
</dbReference>
<evidence type="ECO:0000256" key="2">
    <source>
        <dbReference type="ARBA" id="ARBA00023125"/>
    </source>
</evidence>
<evidence type="ECO:0000259" key="5">
    <source>
        <dbReference type="PROSITE" id="PS50943"/>
    </source>
</evidence>